<accession>A0ACC0FZT4</accession>
<proteinExistence type="predicted"/>
<comment type="caution">
    <text evidence="1">The sequence shown here is derived from an EMBL/GenBank/DDBJ whole genome shotgun (WGS) entry which is preliminary data.</text>
</comment>
<dbReference type="Proteomes" id="UP001060215">
    <property type="component" value="Chromosome 12"/>
</dbReference>
<evidence type="ECO:0000313" key="1">
    <source>
        <dbReference type="EMBL" id="KAI7993662.1"/>
    </source>
</evidence>
<reference evidence="1 2" key="1">
    <citation type="journal article" date="2022" name="Plant J.">
        <title>Chromosome-level genome of Camellia lanceoleosa provides a valuable resource for understanding genome evolution and self-incompatibility.</title>
        <authorList>
            <person name="Gong W."/>
            <person name="Xiao S."/>
            <person name="Wang L."/>
            <person name="Liao Z."/>
            <person name="Chang Y."/>
            <person name="Mo W."/>
            <person name="Hu G."/>
            <person name="Li W."/>
            <person name="Zhao G."/>
            <person name="Zhu H."/>
            <person name="Hu X."/>
            <person name="Ji K."/>
            <person name="Xiang X."/>
            <person name="Song Q."/>
            <person name="Yuan D."/>
            <person name="Jin S."/>
            <person name="Zhang L."/>
        </authorList>
    </citation>
    <scope>NUCLEOTIDE SEQUENCE [LARGE SCALE GENOMIC DNA]</scope>
    <source>
        <strain evidence="1">SQ_2022a</strain>
    </source>
</reference>
<dbReference type="EMBL" id="CM045769">
    <property type="protein sequence ID" value="KAI7993662.1"/>
    <property type="molecule type" value="Genomic_DNA"/>
</dbReference>
<name>A0ACC0FZT4_9ERIC</name>
<protein>
    <submittedName>
        <fullName evidence="1">Uncharacterized protein</fullName>
    </submittedName>
</protein>
<gene>
    <name evidence="1" type="ORF">LOK49_LG11G00462</name>
</gene>
<sequence>MPRKKSEGMEENMLKPRKRFWSELNPARLGSLPPRLLDVRSSFCKAVRWLSCPAAEMVDGSKVLYYEQAFWRTPHKPFCQRFFMVKPCPKEMKCDVELSTYAIRDAEEYKNYCDCPKDPATSQEEVIGAEKPRTKMGNLHFLEKSVGKWKKKLARLE</sequence>
<evidence type="ECO:0000313" key="2">
    <source>
        <dbReference type="Proteomes" id="UP001060215"/>
    </source>
</evidence>
<organism evidence="1 2">
    <name type="scientific">Camellia lanceoleosa</name>
    <dbReference type="NCBI Taxonomy" id="1840588"/>
    <lineage>
        <taxon>Eukaryota</taxon>
        <taxon>Viridiplantae</taxon>
        <taxon>Streptophyta</taxon>
        <taxon>Embryophyta</taxon>
        <taxon>Tracheophyta</taxon>
        <taxon>Spermatophyta</taxon>
        <taxon>Magnoliopsida</taxon>
        <taxon>eudicotyledons</taxon>
        <taxon>Gunneridae</taxon>
        <taxon>Pentapetalae</taxon>
        <taxon>asterids</taxon>
        <taxon>Ericales</taxon>
        <taxon>Theaceae</taxon>
        <taxon>Camellia</taxon>
    </lineage>
</organism>
<keyword evidence="2" id="KW-1185">Reference proteome</keyword>